<dbReference type="eggNOG" id="COG4122">
    <property type="taxonomic scope" value="Bacteria"/>
</dbReference>
<feature type="compositionally biased region" description="Basic residues" evidence="4">
    <location>
        <begin position="235"/>
        <end position="251"/>
    </location>
</feature>
<name>K0JZH2_SACES</name>
<reference evidence="5 6" key="1">
    <citation type="journal article" date="2012" name="BMC Genomics">
        <title>Complete genome sequence of Saccharothrix espanaensis DSM 44229T and comparison to the other completely sequenced Pseudonocardiaceae.</title>
        <authorList>
            <person name="Strobel T."/>
            <person name="Al-Dilaimi A."/>
            <person name="Blom J."/>
            <person name="Gessner A."/>
            <person name="Kalinowski J."/>
            <person name="Luzhetska M."/>
            <person name="Puhler A."/>
            <person name="Szczepanowski R."/>
            <person name="Bechthold A."/>
            <person name="Ruckert C."/>
        </authorList>
    </citation>
    <scope>NUCLEOTIDE SEQUENCE [LARGE SCALE GENOMIC DNA]</scope>
    <source>
        <strain evidence="6">ATCC 51144 / DSM 44229 / JCM 9112 / NBRC 15066 / NRRL 15764</strain>
    </source>
</reference>
<dbReference type="KEGG" id="sesp:BN6_33770"/>
<dbReference type="Pfam" id="PF13578">
    <property type="entry name" value="Methyltransf_24"/>
    <property type="match status" value="1"/>
</dbReference>
<keyword evidence="3" id="KW-0949">S-adenosyl-L-methionine</keyword>
<dbReference type="SUPFAM" id="SSF53335">
    <property type="entry name" value="S-adenosyl-L-methionine-dependent methyltransferases"/>
    <property type="match status" value="1"/>
</dbReference>
<dbReference type="EMBL" id="HE804045">
    <property type="protein sequence ID" value="CCH30677.1"/>
    <property type="molecule type" value="Genomic_DNA"/>
</dbReference>
<keyword evidence="2 5" id="KW-0808">Transferase</keyword>
<evidence type="ECO:0000256" key="1">
    <source>
        <dbReference type="ARBA" id="ARBA00022603"/>
    </source>
</evidence>
<evidence type="ECO:0000313" key="5">
    <source>
        <dbReference type="EMBL" id="CCH30677.1"/>
    </source>
</evidence>
<evidence type="ECO:0000256" key="3">
    <source>
        <dbReference type="ARBA" id="ARBA00022691"/>
    </source>
</evidence>
<dbReference type="HOGENOM" id="CLU_849636_0_0_11"/>
<dbReference type="AlphaFoldDB" id="K0JZH2"/>
<dbReference type="InterPro" id="IPR029063">
    <property type="entry name" value="SAM-dependent_MTases_sf"/>
</dbReference>
<gene>
    <name evidence="5" type="ordered locus">BN6_33770</name>
</gene>
<dbReference type="CDD" id="cd02440">
    <property type="entry name" value="AdoMet_MTases"/>
    <property type="match status" value="1"/>
</dbReference>
<accession>K0JZH2</accession>
<dbReference type="Proteomes" id="UP000006281">
    <property type="component" value="Chromosome"/>
</dbReference>
<evidence type="ECO:0000256" key="2">
    <source>
        <dbReference type="ARBA" id="ARBA00022679"/>
    </source>
</evidence>
<organism evidence="5 6">
    <name type="scientific">Saccharothrix espanaensis (strain ATCC 51144 / DSM 44229 / JCM 9112 / NBRC 15066 / NRRL 15764)</name>
    <dbReference type="NCBI Taxonomy" id="1179773"/>
    <lineage>
        <taxon>Bacteria</taxon>
        <taxon>Bacillati</taxon>
        <taxon>Actinomycetota</taxon>
        <taxon>Actinomycetes</taxon>
        <taxon>Pseudonocardiales</taxon>
        <taxon>Pseudonocardiaceae</taxon>
        <taxon>Saccharothrix</taxon>
    </lineage>
</organism>
<evidence type="ECO:0000313" key="6">
    <source>
        <dbReference type="Proteomes" id="UP000006281"/>
    </source>
</evidence>
<feature type="compositionally biased region" description="Low complexity" evidence="4">
    <location>
        <begin position="252"/>
        <end position="266"/>
    </location>
</feature>
<dbReference type="STRING" id="1179773.BN6_33770"/>
<sequence>MQTRSVLTVLDRLFAAAAVEDEAPSPWPAARSYADASAQERADVLEGVLMPISARGGTLLYTLVRAARPETVVEFGTSFGISTIYLAAAVTDNGVGHVLSTELSEVKIAAARANLVEAGVADAVTILPGDALTTLAEVPGPIGLVLLDGWKDLCLPVLRLLEDRLAPGAVVVADDTALASMGEYLDYVRDPANGYASVDYPVEDGMEISCRTGFRHLSGKFPAPGESATTYNAWRGRHPHPRTRTRHHRPASSRPRATAAAGRTSPVLGCRRRQTRSSTIPVLTAGDRMSTSPPEDLEESLQTPPPRRSRLQLRRPTVRPQRPARRR</sequence>
<dbReference type="GO" id="GO:0008171">
    <property type="term" value="F:O-methyltransferase activity"/>
    <property type="evidence" value="ECO:0007669"/>
    <property type="project" value="InterPro"/>
</dbReference>
<feature type="region of interest" description="Disordered" evidence="4">
    <location>
        <begin position="225"/>
        <end position="327"/>
    </location>
</feature>
<keyword evidence="6" id="KW-1185">Reference proteome</keyword>
<protein>
    <submittedName>
        <fullName evidence="5">O-methyltransferase family protein</fullName>
    </submittedName>
</protein>
<dbReference type="PATRIC" id="fig|1179773.3.peg.3374"/>
<evidence type="ECO:0000256" key="4">
    <source>
        <dbReference type="SAM" id="MobiDB-lite"/>
    </source>
</evidence>
<dbReference type="Gene3D" id="3.40.50.150">
    <property type="entry name" value="Vaccinia Virus protein VP39"/>
    <property type="match status" value="1"/>
</dbReference>
<dbReference type="PANTHER" id="PTHR43167:SF1">
    <property type="entry name" value="PUTATIVE (AFU_ORTHOLOGUE AFUA_6G01830)-RELATED"/>
    <property type="match status" value="1"/>
</dbReference>
<dbReference type="PROSITE" id="PS51682">
    <property type="entry name" value="SAM_OMT_I"/>
    <property type="match status" value="1"/>
</dbReference>
<dbReference type="InterPro" id="IPR002935">
    <property type="entry name" value="SAM_O-MeTrfase"/>
</dbReference>
<keyword evidence="1 5" id="KW-0489">Methyltransferase</keyword>
<dbReference type="GO" id="GO:0032259">
    <property type="term" value="P:methylation"/>
    <property type="evidence" value="ECO:0007669"/>
    <property type="project" value="UniProtKB-KW"/>
</dbReference>
<proteinExistence type="predicted"/>
<feature type="compositionally biased region" description="Basic residues" evidence="4">
    <location>
        <begin position="307"/>
        <end position="327"/>
    </location>
</feature>
<dbReference type="PANTHER" id="PTHR43167">
    <property type="entry name" value="PUTATIVE (AFU_ORTHOLOGUE AFUA_6G01830)-RELATED"/>
    <property type="match status" value="1"/>
</dbReference>